<evidence type="ECO:0000313" key="1">
    <source>
        <dbReference type="EMBL" id="KAG0574911.1"/>
    </source>
</evidence>
<organism evidence="1 2">
    <name type="scientific">Ceratodon purpureus</name>
    <name type="common">Fire moss</name>
    <name type="synonym">Dicranum purpureum</name>
    <dbReference type="NCBI Taxonomy" id="3225"/>
    <lineage>
        <taxon>Eukaryota</taxon>
        <taxon>Viridiplantae</taxon>
        <taxon>Streptophyta</taxon>
        <taxon>Embryophyta</taxon>
        <taxon>Bryophyta</taxon>
        <taxon>Bryophytina</taxon>
        <taxon>Bryopsida</taxon>
        <taxon>Dicranidae</taxon>
        <taxon>Pseudoditrichales</taxon>
        <taxon>Ditrichaceae</taxon>
        <taxon>Ceratodon</taxon>
    </lineage>
</organism>
<evidence type="ECO:0000313" key="2">
    <source>
        <dbReference type="Proteomes" id="UP000822688"/>
    </source>
</evidence>
<protein>
    <submittedName>
        <fullName evidence="1">Uncharacterized protein</fullName>
    </submittedName>
</protein>
<accession>A0A8T0HW38</accession>
<comment type="caution">
    <text evidence="1">The sequence shown here is derived from an EMBL/GenBank/DDBJ whole genome shotgun (WGS) entry which is preliminary data.</text>
</comment>
<dbReference type="Proteomes" id="UP000822688">
    <property type="component" value="Chromosome V"/>
</dbReference>
<dbReference type="AlphaFoldDB" id="A0A8T0HW38"/>
<dbReference type="EMBL" id="CM026426">
    <property type="protein sequence ID" value="KAG0574911.1"/>
    <property type="molecule type" value="Genomic_DNA"/>
</dbReference>
<gene>
    <name evidence="1" type="ORF">KC19_VG302000</name>
</gene>
<keyword evidence="2" id="KW-1185">Reference proteome</keyword>
<name>A0A8T0HW38_CERPU</name>
<proteinExistence type="predicted"/>
<reference evidence="1" key="1">
    <citation type="submission" date="2020-06" db="EMBL/GenBank/DDBJ databases">
        <title>WGS assembly of Ceratodon purpureus strain R40.</title>
        <authorList>
            <person name="Carey S.B."/>
            <person name="Jenkins J."/>
            <person name="Shu S."/>
            <person name="Lovell J.T."/>
            <person name="Sreedasyam A."/>
            <person name="Maumus F."/>
            <person name="Tiley G.P."/>
            <person name="Fernandez-Pozo N."/>
            <person name="Barry K."/>
            <person name="Chen C."/>
            <person name="Wang M."/>
            <person name="Lipzen A."/>
            <person name="Daum C."/>
            <person name="Saski C.A."/>
            <person name="Payton A.C."/>
            <person name="Mcbreen J.C."/>
            <person name="Conrad R.E."/>
            <person name="Kollar L.M."/>
            <person name="Olsson S."/>
            <person name="Huttunen S."/>
            <person name="Landis J.B."/>
            <person name="Wickett N.J."/>
            <person name="Johnson M.G."/>
            <person name="Rensing S.A."/>
            <person name="Grimwood J."/>
            <person name="Schmutz J."/>
            <person name="Mcdaniel S.F."/>
        </authorList>
    </citation>
    <scope>NUCLEOTIDE SEQUENCE</scope>
    <source>
        <strain evidence="1">R40</strain>
    </source>
</reference>
<sequence length="100" mass="11106">MKAAVLCGTNSSWVWPLSVTFPFTRKLLASLPARAKRSVGFPEPGGPTNRVILPGFITPLIFSRMDSLAFLVTKRWRASRAACMTFRSVFQFDGRARSPT</sequence>